<dbReference type="Pfam" id="PF20465">
    <property type="entry name" value="MmeI_hel"/>
    <property type="match status" value="1"/>
</dbReference>
<dbReference type="SUPFAM" id="SSF53335">
    <property type="entry name" value="S-adenosyl-L-methionine-dependent methyltransferases"/>
    <property type="match status" value="1"/>
</dbReference>
<dbReference type="RefSeq" id="WP_196981523.1">
    <property type="nucleotide sequence ID" value="NZ_CP157824.1"/>
</dbReference>
<comment type="caution">
    <text evidence="10">The sequence shown here is derived from an EMBL/GenBank/DDBJ whole genome shotgun (WGS) entry which is preliminary data.</text>
</comment>
<feature type="domain" description="MmeI-like N-terminal" evidence="5">
    <location>
        <begin position="13"/>
        <end position="188"/>
    </location>
</feature>
<dbReference type="Pfam" id="PF20467">
    <property type="entry name" value="MmeI_C"/>
    <property type="match status" value="1"/>
</dbReference>
<evidence type="ECO:0000259" key="8">
    <source>
        <dbReference type="Pfam" id="PF20467"/>
    </source>
</evidence>
<organism evidence="10 11">
    <name type="scientific">Corynebacterium belfantii</name>
    <dbReference type="NCBI Taxonomy" id="2014537"/>
    <lineage>
        <taxon>Bacteria</taxon>
        <taxon>Bacillati</taxon>
        <taxon>Actinomycetota</taxon>
        <taxon>Actinomycetes</taxon>
        <taxon>Mycobacteriales</taxon>
        <taxon>Corynebacteriaceae</taxon>
        <taxon>Corynebacterium</taxon>
    </lineage>
</organism>
<keyword evidence="11" id="KW-1185">Reference proteome</keyword>
<dbReference type="GO" id="GO:0008168">
    <property type="term" value="F:methyltransferase activity"/>
    <property type="evidence" value="ECO:0007669"/>
    <property type="project" value="UniProtKB-KW"/>
</dbReference>
<evidence type="ECO:0000256" key="3">
    <source>
        <dbReference type="ARBA" id="ARBA00022679"/>
    </source>
</evidence>
<dbReference type="Pfam" id="PF20473">
    <property type="entry name" value="MmeI_Mtase"/>
    <property type="match status" value="1"/>
</dbReference>
<evidence type="ECO:0000313" key="11">
    <source>
        <dbReference type="Proteomes" id="UP000615580"/>
    </source>
</evidence>
<dbReference type="EC" id="2.1.1.72" evidence="1"/>
<evidence type="ECO:0000259" key="6">
    <source>
        <dbReference type="Pfam" id="PF20465"/>
    </source>
</evidence>
<name>A0ABS0LAH3_9CORY</name>
<dbReference type="InterPro" id="IPR046820">
    <property type="entry name" value="MmeI_TRD"/>
</dbReference>
<dbReference type="Gene3D" id="3.40.50.150">
    <property type="entry name" value="Vaccinia Virus protein VP39"/>
    <property type="match status" value="1"/>
</dbReference>
<dbReference type="InterPro" id="IPR002052">
    <property type="entry name" value="DNA_methylase_N6_adenine_CS"/>
</dbReference>
<keyword evidence="3" id="KW-0808">Transferase</keyword>
<dbReference type="EMBL" id="JADQUG010000008">
    <property type="protein sequence ID" value="MBG9353660.1"/>
    <property type="molecule type" value="Genomic_DNA"/>
</dbReference>
<feature type="domain" description="MmeI-like C-terminal" evidence="8">
    <location>
        <begin position="845"/>
        <end position="923"/>
    </location>
</feature>
<evidence type="ECO:0000259" key="7">
    <source>
        <dbReference type="Pfam" id="PF20466"/>
    </source>
</evidence>
<gene>
    <name evidence="10" type="ORF">I4J41_03305</name>
</gene>
<dbReference type="InterPro" id="IPR029063">
    <property type="entry name" value="SAM-dependent_MTases_sf"/>
</dbReference>
<feature type="domain" description="MmeI-like target recognition" evidence="7">
    <location>
        <begin position="639"/>
        <end position="843"/>
    </location>
</feature>
<dbReference type="InterPro" id="IPR046817">
    <property type="entry name" value="MmeI_N"/>
</dbReference>
<evidence type="ECO:0000259" key="9">
    <source>
        <dbReference type="Pfam" id="PF20473"/>
    </source>
</evidence>
<evidence type="ECO:0000259" key="5">
    <source>
        <dbReference type="Pfam" id="PF20464"/>
    </source>
</evidence>
<feature type="domain" description="MmeI-like DNA-methyltransferase" evidence="9">
    <location>
        <begin position="362"/>
        <end position="608"/>
    </location>
</feature>
<dbReference type="PANTHER" id="PTHR33841">
    <property type="entry name" value="DNA METHYLTRANSFERASE YEEA-RELATED"/>
    <property type="match status" value="1"/>
</dbReference>
<reference evidence="10 11" key="1">
    <citation type="journal article" date="2020" name="J. Clin. Microbiol.">
        <title>Assessing the Genetic Diversity of Austrian Corynebacterium diphtheriae Clinical Isolates, 2011-2019.</title>
        <authorList>
            <person name="Schaeffer J."/>
            <person name="Huhulescu S."/>
            <person name="Stoeger A."/>
            <person name="Allerberger F."/>
            <person name="Ruppitsch W."/>
        </authorList>
    </citation>
    <scope>NUCLEOTIDE SEQUENCE [LARGE SCALE GENOMIC DNA]</scope>
    <source>
        <strain evidence="10 11">04-17</strain>
    </source>
</reference>
<dbReference type="GO" id="GO:0032259">
    <property type="term" value="P:methylation"/>
    <property type="evidence" value="ECO:0007669"/>
    <property type="project" value="UniProtKB-KW"/>
</dbReference>
<dbReference type="Pfam" id="PF20464">
    <property type="entry name" value="MmeI_N"/>
    <property type="match status" value="1"/>
</dbReference>
<proteinExistence type="predicted"/>
<dbReference type="PANTHER" id="PTHR33841:SF1">
    <property type="entry name" value="DNA METHYLTRANSFERASE A"/>
    <property type="match status" value="1"/>
</dbReference>
<evidence type="ECO:0000256" key="4">
    <source>
        <dbReference type="ARBA" id="ARBA00047942"/>
    </source>
</evidence>
<protein>
    <recommendedName>
        <fullName evidence="1">site-specific DNA-methyltransferase (adenine-specific)</fullName>
        <ecNumber evidence="1">2.1.1.72</ecNumber>
    </recommendedName>
</protein>
<evidence type="ECO:0000313" key="10">
    <source>
        <dbReference type="EMBL" id="MBG9353660.1"/>
    </source>
</evidence>
<evidence type="ECO:0000256" key="1">
    <source>
        <dbReference type="ARBA" id="ARBA00011900"/>
    </source>
</evidence>
<dbReference type="Pfam" id="PF20466">
    <property type="entry name" value="MmeI_TRD"/>
    <property type="match status" value="1"/>
</dbReference>
<dbReference type="InterPro" id="IPR046816">
    <property type="entry name" value="MmeI_Mtase"/>
</dbReference>
<keyword evidence="2 10" id="KW-0489">Methyltransferase</keyword>
<feature type="domain" description="MmeI-like helicase spacer" evidence="6">
    <location>
        <begin position="199"/>
        <end position="274"/>
    </location>
</feature>
<dbReference type="InterPro" id="IPR046818">
    <property type="entry name" value="MmeI_C"/>
</dbReference>
<evidence type="ECO:0000256" key="2">
    <source>
        <dbReference type="ARBA" id="ARBA00022603"/>
    </source>
</evidence>
<comment type="catalytic activity">
    <reaction evidence="4">
        <text>a 2'-deoxyadenosine in DNA + S-adenosyl-L-methionine = an N(6)-methyl-2'-deoxyadenosine in DNA + S-adenosyl-L-homocysteine + H(+)</text>
        <dbReference type="Rhea" id="RHEA:15197"/>
        <dbReference type="Rhea" id="RHEA-COMP:12418"/>
        <dbReference type="Rhea" id="RHEA-COMP:12419"/>
        <dbReference type="ChEBI" id="CHEBI:15378"/>
        <dbReference type="ChEBI" id="CHEBI:57856"/>
        <dbReference type="ChEBI" id="CHEBI:59789"/>
        <dbReference type="ChEBI" id="CHEBI:90615"/>
        <dbReference type="ChEBI" id="CHEBI:90616"/>
        <dbReference type="EC" id="2.1.1.72"/>
    </reaction>
</comment>
<sequence length="926" mass="105356">MTSLSPAEKLIAAKNFATTWADRGNEKSDTQQFWLELLEKVVGMKDTTTNVIFEAKTSQRGYIDVWIPDAKTFIEQKSINVDLDKADIRQGQTVTAFRQALNYANTMQFSQRPRYIITCNFQEFRIYDLDKENAEANYLSFTLDELPTQVHLLDFLVDPQKARAVREEKVSMDAGQLVGKLYDALRAQYLDPDTDASQHSLNVLCVRLVFCLFAEDAGLFEKDAFFRYLNGLRHDQVRTALLELFKVLNTPVKERDPYLSDQLKSFPYVNGGLFAKEEQIPHFTEEILNLLLNEVSQKTNWAQISPTIFGGVFESTLNPETRAKGGMHYTSPENIHKVIDPLFLDSLKAELDSILNVSGITANKRKKQLEAFHTKISELKFFDPACGSGNFLTETYIHLRKIENKILSELAGDQTQLGFSNVTLKVSLDQFYGIEINDFAVSVASTALWIAQLQANIEAETIVTANIESLPLRDAAHIHHGNALRTDWASVLPPEQCNYIIGNPPFLGYSRLTDEQKEDRKAIFGKDGGLLDYVACWHKKAADFMKGTQCEAALVSTNSICQGQQVSPLWKPLFDAGIKINFAHRTFVWSNEATDQAHVFCIIVGFSYVDRPCKQAWTYTRKGVEYSEPAHLNGYIADAQDAFLTRRSKPISEVPEMSKGFQATDNGHLLLSPEERDELLSLEPEADKWIRKFSMGAEFINGKDRYCLWLPEITGTEMKKLPHLRKHVDQCREWRLAQTKTGDAYKLADRPHLLRPTSKFRDGTYIGVPKVSSERRKYVPFGFVNDGMIPGDKLYFIPTDSLFIFGILMSQFQNAWMRVVAGRLKSDYSYGNTTVYNNFVFPEVDEKTRTDVEKHAQAVLDARELYPGATLADMYNPDNDFLYPELMKAHQELDKAVERAYGLNFDGDEQKIVAHLFKLYNEKVDV</sequence>
<dbReference type="InterPro" id="IPR046819">
    <property type="entry name" value="MmeI_hel"/>
</dbReference>
<accession>A0ABS0LAH3</accession>
<dbReference type="InterPro" id="IPR050953">
    <property type="entry name" value="N4_N6_ade-DNA_methylase"/>
</dbReference>
<dbReference type="PROSITE" id="PS00092">
    <property type="entry name" value="N6_MTASE"/>
    <property type="match status" value="1"/>
</dbReference>
<dbReference type="Proteomes" id="UP000615580">
    <property type="component" value="Unassembled WGS sequence"/>
</dbReference>